<keyword evidence="3" id="KW-0479">Metal-binding</keyword>
<dbReference type="PANTHER" id="PTHR14218">
    <property type="entry name" value="PROTEASE S8 TRIPEPTIDYL PEPTIDASE I CLN2"/>
    <property type="match status" value="1"/>
</dbReference>
<dbReference type="CDD" id="cd11377">
    <property type="entry name" value="Pro-peptidase_S53"/>
    <property type="match status" value="1"/>
</dbReference>
<dbReference type="InterPro" id="IPR023828">
    <property type="entry name" value="Peptidase_S8_Ser-AS"/>
</dbReference>
<dbReference type="GO" id="GO:0006508">
    <property type="term" value="P:proteolysis"/>
    <property type="evidence" value="ECO:0007669"/>
    <property type="project" value="UniProtKB-KW"/>
</dbReference>
<dbReference type="AlphaFoldDB" id="A0A239M786"/>
<feature type="domain" description="Peptidase S53" evidence="9">
    <location>
        <begin position="248"/>
        <end position="721"/>
    </location>
</feature>
<feature type="signal peptide" evidence="8">
    <location>
        <begin position="1"/>
        <end position="28"/>
    </location>
</feature>
<keyword evidence="4" id="KW-0378">Hydrolase</keyword>
<dbReference type="InterPro" id="IPR015366">
    <property type="entry name" value="S53_propep"/>
</dbReference>
<gene>
    <name evidence="10" type="ORF">SAMN05421770_11016</name>
</gene>
<dbReference type="InterPro" id="IPR013783">
    <property type="entry name" value="Ig-like_fold"/>
</dbReference>
<protein>
    <submittedName>
        <fullName evidence="10">Ig-like domain (Group 3)</fullName>
    </submittedName>
</protein>
<evidence type="ECO:0000256" key="4">
    <source>
        <dbReference type="ARBA" id="ARBA00022801"/>
    </source>
</evidence>
<keyword evidence="2" id="KW-0645">Protease</keyword>
<feature type="chain" id="PRO_5013258119" evidence="8">
    <location>
        <begin position="29"/>
        <end position="1194"/>
    </location>
</feature>
<evidence type="ECO:0000256" key="3">
    <source>
        <dbReference type="ARBA" id="ARBA00022723"/>
    </source>
</evidence>
<dbReference type="InterPro" id="IPR030400">
    <property type="entry name" value="Sedolisin_dom"/>
</dbReference>
<dbReference type="PROSITE" id="PS00138">
    <property type="entry name" value="SUBTILASE_SER"/>
    <property type="match status" value="1"/>
</dbReference>
<dbReference type="PROSITE" id="PS51695">
    <property type="entry name" value="SEDOLISIN"/>
    <property type="match status" value="1"/>
</dbReference>
<organism evidence="10 11">
    <name type="scientific">Granulicella rosea</name>
    <dbReference type="NCBI Taxonomy" id="474952"/>
    <lineage>
        <taxon>Bacteria</taxon>
        <taxon>Pseudomonadati</taxon>
        <taxon>Acidobacteriota</taxon>
        <taxon>Terriglobia</taxon>
        <taxon>Terriglobales</taxon>
        <taxon>Acidobacteriaceae</taxon>
        <taxon>Granulicella</taxon>
    </lineage>
</organism>
<keyword evidence="7" id="KW-0865">Zymogen</keyword>
<evidence type="ECO:0000313" key="10">
    <source>
        <dbReference type="EMBL" id="SNT37904.1"/>
    </source>
</evidence>
<dbReference type="CDD" id="cd04056">
    <property type="entry name" value="Peptidases_S53"/>
    <property type="match status" value="1"/>
</dbReference>
<keyword evidence="5" id="KW-0720">Serine protease</keyword>
<dbReference type="Proteomes" id="UP000198356">
    <property type="component" value="Unassembled WGS sequence"/>
</dbReference>
<dbReference type="SMART" id="SM00944">
    <property type="entry name" value="Pro-kuma_activ"/>
    <property type="match status" value="1"/>
</dbReference>
<proteinExistence type="predicted"/>
<sequence>MRIRTPLFFRFLCLCLLASASVSQQVRAQATTLATPAPQIKAAIDDRDIVRLAGNVHPSAASGADIGAIADAMPLGRMMLVLKQSDAQAGALRRFLDEQQNPSSPNYHRWLTPDQFGLQFGVDASDLAKVTTWLGDHGFAIESVARARNVITFSGTHAQLKSAFHTEIHRYRVSNQTHYANAVDPSIPAALAPVVAGFVRLNDFRPAALHKDRGLVRNRKGETSWQSIATDQVDPLFNTTLNARSYAAVSPFDFATIYNVKPLWDAGVDGSGQTIAIVSRSAINPNDVSHFRSTFGLPASKLQIIYNGQNPGITDDESEAALDVEWAGAVAPNASIAMVVAASTAVTDGVDLSSEYIVDNNLAPVMNVSFGQCEVGLGTSGNQWYSNLWQQASAQGITVLVASGDAGSASCDQNQTYATYGLSVSGLSSTPYNVAVGGTDLYGTYTSKATYWDTTNDPLTGRSAKSYMPETPWNNSCGNPQLLTVLQGKGYTGKNAEDLCNGIYSSSYLSTTGGGGGKSSCVISPDGLGDPAFCQGGWPKPAWQAGIAGDPADNARDVPDISLFAGNGLWGSFYVYCASDITPSGTCDYTSADDTEYMAAGGTSFASPAMAGIFAMINQKTGVRQGNANYILYKLGTAQFATGSSSCDSSNGTPGSDCIFHDITQGSNAVACAVGSQDCTATNAADIYSALPAYSTGKGYDLASGIGTINALNLVNAWAVASSQLAPTTTQLVWNATTSTYGSPIDANITVSSTSAIPAGDASVELSATNAAVAGPLTLVDGKVSFATTRIPAGTIDVKAYYAGNGNFAPSTSTASSITISKAPTSLVIAASRSTIVGNQSTTLVATVSTSSLADNPTGVITFVNQATKATLAVVASYGVTDANGYSVAKATLPVPASLLTPGLNTIVATYAGDSNYNSSASTALSISYTGPFTLSSTASEVDLTNGTGAASLTLSATNGSPLAEIVNLSCVNPPAGIACSFDPAAIAKGSTGAVVGLTVYASNPIFTPSLRKTQTASNASQAGSLIGLAAILLFGFAKRRRAAMVHLLPCLFAGALLVLSGCSGGNAAGTPLAATTTTLAATPARAALGASMSFSASVAGKAGAAAPGGTVTFSEGSAVLGTATLANGVATYSTTTLTRGAHAIVASYAGDTSNLGSASASTPAVVFYSTTLSVKASDVLGNSSTINIPVVVY</sequence>
<dbReference type="PANTHER" id="PTHR14218:SF15">
    <property type="entry name" value="TRIPEPTIDYL-PEPTIDASE 1"/>
    <property type="match status" value="1"/>
</dbReference>
<reference evidence="10 11" key="1">
    <citation type="submission" date="2017-06" db="EMBL/GenBank/DDBJ databases">
        <authorList>
            <person name="Kim H.J."/>
            <person name="Triplett B.A."/>
        </authorList>
    </citation>
    <scope>NUCLEOTIDE SEQUENCE [LARGE SCALE GENOMIC DNA]</scope>
    <source>
        <strain evidence="10 11">DSM 18704</strain>
    </source>
</reference>
<dbReference type="InterPro" id="IPR050819">
    <property type="entry name" value="Tripeptidyl-peptidase_I"/>
</dbReference>
<dbReference type="EMBL" id="FZOU01000010">
    <property type="protein sequence ID" value="SNT37904.1"/>
    <property type="molecule type" value="Genomic_DNA"/>
</dbReference>
<evidence type="ECO:0000256" key="8">
    <source>
        <dbReference type="SAM" id="SignalP"/>
    </source>
</evidence>
<dbReference type="InterPro" id="IPR032109">
    <property type="entry name" value="Big_3_5"/>
</dbReference>
<evidence type="ECO:0000313" key="11">
    <source>
        <dbReference type="Proteomes" id="UP000198356"/>
    </source>
</evidence>
<name>A0A239M786_9BACT</name>
<accession>A0A239M786</accession>
<dbReference type="GO" id="GO:0004252">
    <property type="term" value="F:serine-type endopeptidase activity"/>
    <property type="evidence" value="ECO:0007669"/>
    <property type="project" value="InterPro"/>
</dbReference>
<evidence type="ECO:0000256" key="2">
    <source>
        <dbReference type="ARBA" id="ARBA00022670"/>
    </source>
</evidence>
<evidence type="ECO:0000256" key="1">
    <source>
        <dbReference type="ARBA" id="ARBA00001913"/>
    </source>
</evidence>
<evidence type="ECO:0000256" key="6">
    <source>
        <dbReference type="ARBA" id="ARBA00022837"/>
    </source>
</evidence>
<dbReference type="Gene3D" id="3.40.50.200">
    <property type="entry name" value="Peptidase S8/S53 domain"/>
    <property type="match status" value="1"/>
</dbReference>
<dbReference type="SUPFAM" id="SSF54897">
    <property type="entry name" value="Protease propeptides/inhibitors"/>
    <property type="match status" value="1"/>
</dbReference>
<dbReference type="GO" id="GO:0046872">
    <property type="term" value="F:metal ion binding"/>
    <property type="evidence" value="ECO:0007669"/>
    <property type="project" value="UniProtKB-KW"/>
</dbReference>
<comment type="cofactor">
    <cofactor evidence="1">
        <name>Ca(2+)</name>
        <dbReference type="ChEBI" id="CHEBI:29108"/>
    </cofactor>
</comment>
<evidence type="ECO:0000256" key="7">
    <source>
        <dbReference type="ARBA" id="ARBA00023145"/>
    </source>
</evidence>
<dbReference type="GO" id="GO:0008240">
    <property type="term" value="F:tripeptidyl-peptidase activity"/>
    <property type="evidence" value="ECO:0007669"/>
    <property type="project" value="TreeGrafter"/>
</dbReference>
<evidence type="ECO:0000259" key="9">
    <source>
        <dbReference type="PROSITE" id="PS51695"/>
    </source>
</evidence>
<dbReference type="Pfam" id="PF09286">
    <property type="entry name" value="Pro-kuma_activ"/>
    <property type="match status" value="1"/>
</dbReference>
<evidence type="ECO:0000256" key="5">
    <source>
        <dbReference type="ARBA" id="ARBA00022825"/>
    </source>
</evidence>
<keyword evidence="11" id="KW-1185">Reference proteome</keyword>
<dbReference type="SUPFAM" id="SSF52743">
    <property type="entry name" value="Subtilisin-like"/>
    <property type="match status" value="1"/>
</dbReference>
<dbReference type="Pfam" id="PF16640">
    <property type="entry name" value="Big_3_5"/>
    <property type="match status" value="2"/>
</dbReference>
<keyword evidence="8" id="KW-0732">Signal</keyword>
<dbReference type="OrthoDB" id="127592at2"/>
<dbReference type="RefSeq" id="WP_089410099.1">
    <property type="nucleotide sequence ID" value="NZ_FZOU01000010.1"/>
</dbReference>
<dbReference type="Gene3D" id="2.60.40.10">
    <property type="entry name" value="Immunoglobulins"/>
    <property type="match status" value="3"/>
</dbReference>
<dbReference type="InterPro" id="IPR036852">
    <property type="entry name" value="Peptidase_S8/S53_dom_sf"/>
</dbReference>
<keyword evidence="6" id="KW-0106">Calcium</keyword>